<dbReference type="Proteomes" id="UP000014978">
    <property type="component" value="Unassembled WGS sequence"/>
</dbReference>
<dbReference type="VEuPathDB" id="MicrosporidiaDB:SLOPH_949"/>
<evidence type="ECO:0000313" key="1">
    <source>
        <dbReference type="EMBL" id="EPR78969.1"/>
    </source>
</evidence>
<keyword evidence="2" id="KW-1185">Reference proteome</keyword>
<evidence type="ECO:0000313" key="2">
    <source>
        <dbReference type="Proteomes" id="UP000014978"/>
    </source>
</evidence>
<proteinExistence type="predicted"/>
<name>S7XIV4_SPRLO</name>
<accession>S7XIV4</accession>
<sequence length="513" mass="60152">MFMLNTFGVLYFLFRYKIIKKETSLLIVKVKNSGSNTALMKITDDYTIIDENERQDEIDEIIEGLNKPLLQVADEYSMTNENIPEETDTLKSNEEYLSELLTTKYHLVSNETEKVFNPSICFTLLNNIITNDNISNDEDCKEINDIFSKYTKIKDLSLKKDLKEAVKRCKKEIKIAIDDKEKYEKFLHFKNKIFKAYFFEDLLFNVKNVVMRENVLQSVNGLQSLNQKMTNFVNFIKTYGQMLENHEINNIIEEMRTISKKLIKILKILVNDRHILFVLLDMKPLSKHKKVRRNIFLYSDKYATKIFIESLYRLKILLPNLNVLLAKESLLCKCIDSNEIFMYKRGESKITKMLEYIDKFSFAIYSSFEGPCFLVKRIEFMSVMLLNESNVFKDLPNVNGLSPEYLKYIFSFRADLAAFYNEMFISESSTMASQLICINKVKPILQKLLSSAKFMPKIAPSLRLLKEYLISIENYHLADYVGSMYSYFESEDFCLYLKSIESLSKSIENFLSI</sequence>
<dbReference type="AlphaFoldDB" id="S7XIV4"/>
<dbReference type="InParanoid" id="S7XIV4"/>
<protein>
    <submittedName>
        <fullName evidence="1">Uncharacterized protein</fullName>
    </submittedName>
</protein>
<comment type="caution">
    <text evidence="1">The sequence shown here is derived from an EMBL/GenBank/DDBJ whole genome shotgun (WGS) entry which is preliminary data.</text>
</comment>
<gene>
    <name evidence="1" type="ORF">SLOPH_949</name>
</gene>
<dbReference type="HOGENOM" id="CLU_531185_0_0_1"/>
<reference evidence="2" key="1">
    <citation type="journal article" date="2013" name="PLoS Genet.">
        <title>The genome of Spraguea lophii and the basis of host-microsporidian interactions.</title>
        <authorList>
            <person name="Campbell S.E."/>
            <person name="Williams T.A."/>
            <person name="Yousuf A."/>
            <person name="Soanes D.M."/>
            <person name="Paszkiewicz K.H."/>
            <person name="Williams B.A.P."/>
        </authorList>
    </citation>
    <scope>NUCLEOTIDE SEQUENCE [LARGE SCALE GENOMIC DNA]</scope>
    <source>
        <strain evidence="2">42_110</strain>
    </source>
</reference>
<dbReference type="EMBL" id="ATCN01000466">
    <property type="protein sequence ID" value="EPR78969.1"/>
    <property type="molecule type" value="Genomic_DNA"/>
</dbReference>
<organism evidence="1 2">
    <name type="scientific">Spraguea lophii (strain 42_110)</name>
    <name type="common">Microsporidian parasite</name>
    <dbReference type="NCBI Taxonomy" id="1358809"/>
    <lineage>
        <taxon>Eukaryota</taxon>
        <taxon>Fungi</taxon>
        <taxon>Fungi incertae sedis</taxon>
        <taxon>Microsporidia</taxon>
        <taxon>Spragueidae</taxon>
        <taxon>Spraguea</taxon>
    </lineage>
</organism>